<evidence type="ECO:0000259" key="15">
    <source>
        <dbReference type="SMART" id="SM01005"/>
    </source>
</evidence>
<dbReference type="InterPro" id="IPR004568">
    <property type="entry name" value="Ppantetheine-prot_Trfase_dom"/>
</dbReference>
<dbReference type="PATRIC" id="fig|1616.3.peg.540"/>
<dbReference type="AlphaFoldDB" id="A0A0R2JDB9"/>
<feature type="binding site" evidence="11">
    <location>
        <position position="58"/>
    </location>
    <ligand>
        <name>Mg(2+)</name>
        <dbReference type="ChEBI" id="CHEBI:18420"/>
    </ligand>
</feature>
<comment type="function">
    <text evidence="11">Transfers the 4'-phosphopantetheine moiety from coenzyme A to a Ser of acyl-carrier-protein.</text>
</comment>
<dbReference type="FunFam" id="3.20.20.10:FF:000002">
    <property type="entry name" value="Alanine racemase"/>
    <property type="match status" value="1"/>
</dbReference>
<dbReference type="PANTHER" id="PTHR30511">
    <property type="entry name" value="ALANINE RACEMASE"/>
    <property type="match status" value="1"/>
</dbReference>
<dbReference type="STRING" id="1616.IV73_GL000524"/>
<feature type="active site" description="Proton acceptor; specific for D-alanine" evidence="12">
    <location>
        <position position="163"/>
    </location>
</feature>
<dbReference type="SMART" id="SM01005">
    <property type="entry name" value="Ala_racemase_C"/>
    <property type="match status" value="1"/>
</dbReference>
<evidence type="ECO:0000256" key="2">
    <source>
        <dbReference type="ARBA" id="ARBA00022516"/>
    </source>
</evidence>
<dbReference type="SUPFAM" id="SSF51419">
    <property type="entry name" value="PLP-binding barrel"/>
    <property type="match status" value="1"/>
</dbReference>
<dbReference type="GO" id="GO:0008784">
    <property type="term" value="F:alanine racemase activity"/>
    <property type="evidence" value="ECO:0007669"/>
    <property type="project" value="UniProtKB-UniRule"/>
</dbReference>
<evidence type="ECO:0000256" key="14">
    <source>
        <dbReference type="PIRSR" id="PIRSR600821-52"/>
    </source>
</evidence>
<dbReference type="Pfam" id="PF01648">
    <property type="entry name" value="ACPS"/>
    <property type="match status" value="1"/>
</dbReference>
<feature type="domain" description="Alanine racemase C-terminal" evidence="15">
    <location>
        <begin position="367"/>
        <end position="493"/>
    </location>
</feature>
<keyword evidence="17" id="KW-1185">Reference proteome</keyword>
<evidence type="ECO:0000256" key="13">
    <source>
        <dbReference type="PIRSR" id="PIRSR600821-50"/>
    </source>
</evidence>
<dbReference type="SUPFAM" id="SSF56214">
    <property type="entry name" value="4'-phosphopantetheinyl transferase"/>
    <property type="match status" value="1"/>
</dbReference>
<dbReference type="SUPFAM" id="SSF50621">
    <property type="entry name" value="Alanine racemase C-terminal domain-like"/>
    <property type="match status" value="1"/>
</dbReference>
<sequence length="494" mass="54095">MIFGHGIDIQTISQVKALVERQPNFIAKILTPAEQEEFNTRVGKHRFEFLAGRYAAKEAYGKALGTGIGRGLGWQQLQITNDESGKPVFQMHPKQKELRAYLSISHTDDLVKTSVILENLATQEVSVSTHRPAWIEISASALAHNVDYIRNLTHAKKFVAVVKSNAYGHGSAQIVTAALRAGVDAFAVATLDEGIWLRQFGVTLPIMILGEVEPQNLNLAVQNQLIVPVVSLAWLQSAQNNLSGATPLLVAVAVDTGMTRIGIRHVDELKAVVELIQTEQHFKLHSIGMHFATADMADNTYYEQQLQRWHALVDDLGLPKDVWRHLANSATSLWHAVPSTDAIRVGAGMYGFDASQGALQPRDLQPVLQLKANLVQVKQVEAGTSVSYGATYTTEQSAWIGTVPIGYGDGYLRKLQGGYGLLPDGRHVQIIGRIAMDQLMVVLPEAVPVGTTITLIGSVLNQQVTLEMLADRLETIPYEVATNLAARLPRYLID</sequence>
<dbReference type="PRINTS" id="PR00992">
    <property type="entry name" value="ALARACEMASE"/>
</dbReference>
<dbReference type="RefSeq" id="WP_057754347.1">
    <property type="nucleotide sequence ID" value="NZ_JQBP01000002.1"/>
</dbReference>
<keyword evidence="8 11" id="KW-0443">Lipid metabolism</keyword>
<dbReference type="InterPro" id="IPR008278">
    <property type="entry name" value="4-PPantetheinyl_Trfase_dom"/>
</dbReference>
<proteinExistence type="inferred from homology"/>
<feature type="modified residue" description="N6-(pyridoxal phosphate)lysine" evidence="12 13">
    <location>
        <position position="163"/>
    </location>
</feature>
<dbReference type="PANTHER" id="PTHR30511:SF0">
    <property type="entry name" value="ALANINE RACEMASE, CATABOLIC-RELATED"/>
    <property type="match status" value="1"/>
</dbReference>
<evidence type="ECO:0000256" key="3">
    <source>
        <dbReference type="ARBA" id="ARBA00022679"/>
    </source>
</evidence>
<dbReference type="GO" id="GO:0005829">
    <property type="term" value="C:cytosol"/>
    <property type="evidence" value="ECO:0007669"/>
    <property type="project" value="TreeGrafter"/>
</dbReference>
<dbReference type="HAMAP" id="MF_01201">
    <property type="entry name" value="Ala_racemase"/>
    <property type="match status" value="1"/>
</dbReference>
<feature type="active site" description="Proton acceptor; specific for L-alanine" evidence="12">
    <location>
        <position position="388"/>
    </location>
</feature>
<comment type="similarity">
    <text evidence="11">Belongs to the P-Pant transferase superfamily. AcpS family.</text>
</comment>
<evidence type="ECO:0000313" key="16">
    <source>
        <dbReference type="EMBL" id="KRN75360.1"/>
    </source>
</evidence>
<dbReference type="GO" id="GO:0000287">
    <property type="term" value="F:magnesium ion binding"/>
    <property type="evidence" value="ECO:0007669"/>
    <property type="project" value="UniProtKB-UniRule"/>
</dbReference>
<comment type="catalytic activity">
    <reaction evidence="11">
        <text>apo-[ACP] + CoA = holo-[ACP] + adenosine 3',5'-bisphosphate + H(+)</text>
        <dbReference type="Rhea" id="RHEA:12068"/>
        <dbReference type="Rhea" id="RHEA-COMP:9685"/>
        <dbReference type="Rhea" id="RHEA-COMP:9690"/>
        <dbReference type="ChEBI" id="CHEBI:15378"/>
        <dbReference type="ChEBI" id="CHEBI:29999"/>
        <dbReference type="ChEBI" id="CHEBI:57287"/>
        <dbReference type="ChEBI" id="CHEBI:58343"/>
        <dbReference type="ChEBI" id="CHEBI:64479"/>
        <dbReference type="EC" id="2.7.8.7"/>
    </reaction>
</comment>
<dbReference type="EMBL" id="JQBP01000002">
    <property type="protein sequence ID" value="KRN75360.1"/>
    <property type="molecule type" value="Genomic_DNA"/>
</dbReference>
<dbReference type="InterPro" id="IPR002582">
    <property type="entry name" value="ACPS"/>
</dbReference>
<comment type="subcellular location">
    <subcellularLocation>
        <location evidence="11">Cytoplasm</location>
    </subcellularLocation>
</comment>
<comment type="function">
    <text evidence="12">Catalyzes the interconversion of L-alanine and D-alanine. May also act on other amino acids.</text>
</comment>
<keyword evidence="5 11" id="KW-0276">Fatty acid metabolism</keyword>
<keyword evidence="4 11" id="KW-0479">Metal-binding</keyword>
<dbReference type="InterPro" id="IPR029066">
    <property type="entry name" value="PLP-binding_barrel"/>
</dbReference>
<evidence type="ECO:0000256" key="1">
    <source>
        <dbReference type="ARBA" id="ARBA00001933"/>
    </source>
</evidence>
<keyword evidence="11" id="KW-0963">Cytoplasm</keyword>
<evidence type="ECO:0000256" key="4">
    <source>
        <dbReference type="ARBA" id="ARBA00022723"/>
    </source>
</evidence>
<dbReference type="Pfam" id="PF00842">
    <property type="entry name" value="Ala_racemase_C"/>
    <property type="match status" value="1"/>
</dbReference>
<dbReference type="GO" id="GO:0009252">
    <property type="term" value="P:peptidoglycan biosynthetic process"/>
    <property type="evidence" value="ECO:0007669"/>
    <property type="project" value="TreeGrafter"/>
</dbReference>
<comment type="cofactor">
    <cofactor evidence="11">
        <name>Mg(2+)</name>
        <dbReference type="ChEBI" id="CHEBI:18420"/>
    </cofactor>
</comment>
<comment type="catalytic activity">
    <reaction evidence="12">
        <text>L-alanine = D-alanine</text>
        <dbReference type="Rhea" id="RHEA:20249"/>
        <dbReference type="ChEBI" id="CHEBI:57416"/>
        <dbReference type="ChEBI" id="CHEBI:57972"/>
        <dbReference type="EC" id="5.1.1.1"/>
    </reaction>
</comment>
<organism evidence="16 17">
    <name type="scientific">Weissella kandleri</name>
    <dbReference type="NCBI Taxonomy" id="1616"/>
    <lineage>
        <taxon>Bacteria</taxon>
        <taxon>Bacillati</taxon>
        <taxon>Bacillota</taxon>
        <taxon>Bacilli</taxon>
        <taxon>Lactobacillales</taxon>
        <taxon>Lactobacillaceae</taxon>
        <taxon>Weissella</taxon>
    </lineage>
</organism>
<comment type="pathway">
    <text evidence="12">Amino-acid biosynthesis; D-alanine biosynthesis; D-alanine from L-alanine: step 1/1.</text>
</comment>
<dbReference type="InterPro" id="IPR000821">
    <property type="entry name" value="Ala_racemase"/>
</dbReference>
<evidence type="ECO:0000256" key="5">
    <source>
        <dbReference type="ARBA" id="ARBA00022832"/>
    </source>
</evidence>
<evidence type="ECO:0000256" key="12">
    <source>
        <dbReference type="HAMAP-Rule" id="MF_01201"/>
    </source>
</evidence>
<reference evidence="16 17" key="1">
    <citation type="journal article" date="2015" name="Genome Announc.">
        <title>Expanding the biotechnology potential of lactobacilli through comparative genomics of 213 strains and associated genera.</title>
        <authorList>
            <person name="Sun Z."/>
            <person name="Harris H.M."/>
            <person name="McCann A."/>
            <person name="Guo C."/>
            <person name="Argimon S."/>
            <person name="Zhang W."/>
            <person name="Yang X."/>
            <person name="Jeffery I.B."/>
            <person name="Cooney J.C."/>
            <person name="Kagawa T.F."/>
            <person name="Liu W."/>
            <person name="Song Y."/>
            <person name="Salvetti E."/>
            <person name="Wrobel A."/>
            <person name="Rasinkangas P."/>
            <person name="Parkhill J."/>
            <person name="Rea M.C."/>
            <person name="O'Sullivan O."/>
            <person name="Ritari J."/>
            <person name="Douillard F.P."/>
            <person name="Paul Ross R."/>
            <person name="Yang R."/>
            <person name="Briner A.E."/>
            <person name="Felis G.E."/>
            <person name="de Vos W.M."/>
            <person name="Barrangou R."/>
            <person name="Klaenhammer T.R."/>
            <person name="Caufield P.W."/>
            <person name="Cui Y."/>
            <person name="Zhang H."/>
            <person name="O'Toole P.W."/>
        </authorList>
    </citation>
    <scope>NUCLEOTIDE SEQUENCE [LARGE SCALE GENOMIC DNA]</scope>
    <source>
        <strain evidence="16 17">DSM 20593</strain>
    </source>
</reference>
<evidence type="ECO:0000256" key="9">
    <source>
        <dbReference type="ARBA" id="ARBA00023160"/>
    </source>
</evidence>
<dbReference type="UniPathway" id="UPA00042">
    <property type="reaction ID" value="UER00497"/>
</dbReference>
<accession>A0A0R2JDB9</accession>
<keyword evidence="3 11" id="KW-0808">Transferase</keyword>
<dbReference type="Gene3D" id="3.20.20.10">
    <property type="entry name" value="Alanine racemase"/>
    <property type="match status" value="1"/>
</dbReference>
<dbReference type="Gene3D" id="3.90.470.20">
    <property type="entry name" value="4'-phosphopantetheinyl transferase domain"/>
    <property type="match status" value="1"/>
</dbReference>
<dbReference type="InterPro" id="IPR037143">
    <property type="entry name" value="4-PPantetheinyl_Trfase_dom_sf"/>
</dbReference>
<comment type="similarity">
    <text evidence="12">Belongs to the alanine racemase family.</text>
</comment>
<dbReference type="Pfam" id="PF01168">
    <property type="entry name" value="Ala_racemase_N"/>
    <property type="match status" value="1"/>
</dbReference>
<evidence type="ECO:0000256" key="10">
    <source>
        <dbReference type="ARBA" id="ARBA00023235"/>
    </source>
</evidence>
<comment type="caution">
    <text evidence="16">The sequence shown here is derived from an EMBL/GenBank/DDBJ whole genome shotgun (WGS) entry which is preliminary data.</text>
</comment>
<dbReference type="OrthoDB" id="9813814at2"/>
<dbReference type="Proteomes" id="UP000051655">
    <property type="component" value="Unassembled WGS sequence"/>
</dbReference>
<dbReference type="InterPro" id="IPR009006">
    <property type="entry name" value="Ala_racemase/Decarboxylase_C"/>
</dbReference>
<evidence type="ECO:0000256" key="7">
    <source>
        <dbReference type="ARBA" id="ARBA00022898"/>
    </source>
</evidence>
<keyword evidence="9 11" id="KW-0275">Fatty acid biosynthesis</keyword>
<dbReference type="NCBIfam" id="TIGR00516">
    <property type="entry name" value="acpS"/>
    <property type="match status" value="1"/>
</dbReference>
<dbReference type="GO" id="GO:0006633">
    <property type="term" value="P:fatty acid biosynthetic process"/>
    <property type="evidence" value="ECO:0007669"/>
    <property type="project" value="UniProtKB-UniRule"/>
</dbReference>
<dbReference type="InterPro" id="IPR011079">
    <property type="entry name" value="Ala_racemase_C"/>
</dbReference>
<dbReference type="EC" id="5.1.1.1" evidence="12"/>
<dbReference type="EC" id="2.7.8.7" evidence="11"/>
<dbReference type="PROSITE" id="PS00395">
    <property type="entry name" value="ALANINE_RACEMASE"/>
    <property type="match status" value="1"/>
</dbReference>
<feature type="binding site" evidence="12 14">
    <location>
        <position position="260"/>
    </location>
    <ligand>
        <name>substrate</name>
    </ligand>
</feature>
<evidence type="ECO:0000313" key="17">
    <source>
        <dbReference type="Proteomes" id="UP000051655"/>
    </source>
</evidence>
<name>A0A0R2JDB9_9LACO</name>
<keyword evidence="2 11" id="KW-0444">Lipid biosynthesis</keyword>
<dbReference type="GO" id="GO:0008897">
    <property type="term" value="F:holo-[acyl-carrier-protein] synthase activity"/>
    <property type="evidence" value="ECO:0007669"/>
    <property type="project" value="UniProtKB-UniRule"/>
</dbReference>
<dbReference type="NCBIfam" id="TIGR00492">
    <property type="entry name" value="alr"/>
    <property type="match status" value="1"/>
</dbReference>
<evidence type="ECO:0000256" key="8">
    <source>
        <dbReference type="ARBA" id="ARBA00023098"/>
    </source>
</evidence>
<dbReference type="HAMAP" id="MF_00101">
    <property type="entry name" value="AcpS"/>
    <property type="match status" value="1"/>
</dbReference>
<feature type="binding site" evidence="11">
    <location>
        <position position="8"/>
    </location>
    <ligand>
        <name>Mg(2+)</name>
        <dbReference type="ChEBI" id="CHEBI:18420"/>
    </ligand>
</feature>
<dbReference type="InterPro" id="IPR020622">
    <property type="entry name" value="Ala_racemase_pyridoxalP-BS"/>
</dbReference>
<keyword evidence="6 11" id="KW-0460">Magnesium</keyword>
<dbReference type="Gene3D" id="2.40.37.10">
    <property type="entry name" value="Lyase, Ornithine Decarboxylase, Chain A, domain 1"/>
    <property type="match status" value="1"/>
</dbReference>
<evidence type="ECO:0000256" key="6">
    <source>
        <dbReference type="ARBA" id="ARBA00022842"/>
    </source>
</evidence>
<dbReference type="InterPro" id="IPR001608">
    <property type="entry name" value="Ala_racemase_N"/>
</dbReference>
<dbReference type="GO" id="GO:0030170">
    <property type="term" value="F:pyridoxal phosphate binding"/>
    <property type="evidence" value="ECO:0007669"/>
    <property type="project" value="UniProtKB-UniRule"/>
</dbReference>
<protein>
    <recommendedName>
        <fullName evidence="11 12">Multifunctional fusion protein</fullName>
    </recommendedName>
    <domain>
        <recommendedName>
            <fullName evidence="11">Holo-[acyl-carrier-protein] synthase</fullName>
            <shortName evidence="11">Holo-ACP synthase</shortName>
            <ecNumber evidence="11">2.7.8.7</ecNumber>
        </recommendedName>
        <alternativeName>
            <fullName evidence="11">4'-phosphopantetheinyl transferase AcpS</fullName>
        </alternativeName>
    </domain>
    <domain>
        <recommendedName>
            <fullName evidence="12">Alanine racemase</fullName>
            <ecNumber evidence="12">5.1.1.1</ecNumber>
        </recommendedName>
    </domain>
</protein>
<feature type="binding site" evidence="12 14">
    <location>
        <position position="436"/>
    </location>
    <ligand>
        <name>substrate</name>
    </ligand>
</feature>
<keyword evidence="10 12" id="KW-0413">Isomerase</keyword>
<evidence type="ECO:0000256" key="11">
    <source>
        <dbReference type="HAMAP-Rule" id="MF_00101"/>
    </source>
</evidence>
<dbReference type="NCBIfam" id="TIGR00556">
    <property type="entry name" value="pantethn_trn"/>
    <property type="match status" value="1"/>
</dbReference>
<comment type="cofactor">
    <cofactor evidence="1 12 13">
        <name>pyridoxal 5'-phosphate</name>
        <dbReference type="ChEBI" id="CHEBI:597326"/>
    </cofactor>
</comment>
<keyword evidence="7 12" id="KW-0663">Pyridoxal phosphate</keyword>
<gene>
    <name evidence="11" type="primary">acpS</name>
    <name evidence="16" type="ORF">IV73_GL000524</name>
</gene>
<dbReference type="GO" id="GO:0030632">
    <property type="term" value="P:D-alanine biosynthetic process"/>
    <property type="evidence" value="ECO:0007669"/>
    <property type="project" value="UniProtKB-UniRule"/>
</dbReference>
<dbReference type="CDD" id="cd00430">
    <property type="entry name" value="PLPDE_III_AR"/>
    <property type="match status" value="1"/>
</dbReference>